<dbReference type="Pfam" id="PF12652">
    <property type="entry name" value="CotJB"/>
    <property type="match status" value="1"/>
</dbReference>
<dbReference type="OrthoDB" id="9804099at2"/>
<comment type="caution">
    <text evidence="3">The sequence shown here is derived from an EMBL/GenBank/DDBJ whole genome shotgun (WGS) entry which is preliminary data.</text>
</comment>
<evidence type="ECO:0000259" key="2">
    <source>
        <dbReference type="Pfam" id="PF12652"/>
    </source>
</evidence>
<evidence type="ECO:0000313" key="3">
    <source>
        <dbReference type="EMBL" id="TJY41493.1"/>
    </source>
</evidence>
<gene>
    <name evidence="3" type="ORF">E5161_13915</name>
</gene>
<proteinExistence type="predicted"/>
<dbReference type="Proteomes" id="UP000309673">
    <property type="component" value="Unassembled WGS sequence"/>
</dbReference>
<keyword evidence="4" id="KW-1185">Reference proteome</keyword>
<feature type="domain" description="Protein CotJB" evidence="2">
    <location>
        <begin position="28"/>
        <end position="102"/>
    </location>
</feature>
<keyword evidence="3" id="KW-0167">Capsid protein</keyword>
<evidence type="ECO:0000256" key="1">
    <source>
        <dbReference type="SAM" id="MobiDB-lite"/>
    </source>
</evidence>
<keyword evidence="3" id="KW-0946">Virion</keyword>
<sequence>MTDPNDSAERPTPQGMPPGGGDEAYRRQLEEIQKVDFALVELNLYLDTHPTDLQALRQFNQLAQRRQQLCYAFEMTYGPLMHFGHSFSRFPWQWPDTPWPWQV</sequence>
<name>A0A4U0F9P7_9BACL</name>
<protein>
    <submittedName>
        <fullName evidence="3">Spore coat protein CotJB</fullName>
    </submittedName>
</protein>
<evidence type="ECO:0000313" key="4">
    <source>
        <dbReference type="Proteomes" id="UP000309673"/>
    </source>
</evidence>
<accession>A0A4U0F9P7</accession>
<dbReference type="EMBL" id="SUPK01000006">
    <property type="protein sequence ID" value="TJY41493.1"/>
    <property type="molecule type" value="Genomic_DNA"/>
</dbReference>
<dbReference type="InterPro" id="IPR024207">
    <property type="entry name" value="CotJB_dom"/>
</dbReference>
<organism evidence="3 4">
    <name type="scientific">Cohnella pontilimi</name>
    <dbReference type="NCBI Taxonomy" id="2564100"/>
    <lineage>
        <taxon>Bacteria</taxon>
        <taxon>Bacillati</taxon>
        <taxon>Bacillota</taxon>
        <taxon>Bacilli</taxon>
        <taxon>Bacillales</taxon>
        <taxon>Paenibacillaceae</taxon>
        <taxon>Cohnella</taxon>
    </lineage>
</organism>
<reference evidence="3 4" key="1">
    <citation type="submission" date="2019-04" db="EMBL/GenBank/DDBJ databases">
        <title>Cohnella sp. nov., isolated from soil.</title>
        <authorList>
            <person name="Kim W."/>
        </authorList>
    </citation>
    <scope>NUCLEOTIDE SEQUENCE [LARGE SCALE GENOMIC DNA]</scope>
    <source>
        <strain evidence="3 4">CAU 1483</strain>
    </source>
</reference>
<feature type="region of interest" description="Disordered" evidence="1">
    <location>
        <begin position="1"/>
        <end position="23"/>
    </location>
</feature>
<dbReference type="AlphaFoldDB" id="A0A4U0F9P7"/>